<dbReference type="GO" id="GO:0016020">
    <property type="term" value="C:membrane"/>
    <property type="evidence" value="ECO:0007669"/>
    <property type="project" value="GOC"/>
</dbReference>
<gene>
    <name evidence="11 12" type="primary">lpxB</name>
    <name evidence="12" type="ORF">QJT80_06300</name>
</gene>
<dbReference type="Pfam" id="PF02684">
    <property type="entry name" value="LpxB"/>
    <property type="match status" value="1"/>
</dbReference>
<dbReference type="EC" id="2.4.1.182" evidence="3 11"/>
<evidence type="ECO:0000256" key="4">
    <source>
        <dbReference type="ARBA" id="ARBA00020902"/>
    </source>
</evidence>
<keyword evidence="8 11" id="KW-0808">Transferase</keyword>
<dbReference type="GO" id="GO:0008915">
    <property type="term" value="F:lipid-A-disaccharide synthase activity"/>
    <property type="evidence" value="ECO:0007669"/>
    <property type="project" value="UniProtKB-UniRule"/>
</dbReference>
<organism evidence="12">
    <name type="scientific">Candidatus Thiocaldithrix dubininis</name>
    <dbReference type="NCBI Taxonomy" id="3080823"/>
    <lineage>
        <taxon>Bacteria</taxon>
        <taxon>Pseudomonadati</taxon>
        <taxon>Pseudomonadota</taxon>
        <taxon>Gammaproteobacteria</taxon>
        <taxon>Thiotrichales</taxon>
        <taxon>Thiotrichaceae</taxon>
        <taxon>Candidatus Thiocaldithrix</taxon>
    </lineage>
</organism>
<dbReference type="PANTHER" id="PTHR30372:SF4">
    <property type="entry name" value="LIPID-A-DISACCHARIDE SYNTHASE, MITOCHONDRIAL-RELATED"/>
    <property type="match status" value="1"/>
</dbReference>
<dbReference type="GO" id="GO:0009245">
    <property type="term" value="P:lipid A biosynthetic process"/>
    <property type="evidence" value="ECO:0007669"/>
    <property type="project" value="UniProtKB-UniRule"/>
</dbReference>
<accession>A0AA95KLS9</accession>
<dbReference type="NCBIfam" id="TIGR00215">
    <property type="entry name" value="lpxB"/>
    <property type="match status" value="1"/>
</dbReference>
<comment type="similarity">
    <text evidence="2 11">Belongs to the LpxB family.</text>
</comment>
<sequence>MTKRIAIVAGETSGDLLAARLIHSLKAQYPDCQFEGIAGAEMLAAGCHGLYPLEKLSVMGLAEVLTHLPELLSIRRALIKRWQRNPPDLFIGVDAPDFNLPLAKHLHASGIPTVHYVSPSVWAWREKRVRKMQGNLDLMLCLFPFEVDFYHKHQINAAFVGHPLADEIEFNAAAAPARTPLGLDANAPVLALLPGSRRGELQRLAPDFLQAAGLLQQQHPQLQVVSPAASPQLAAYLLELKQQYAPNLNLTLVQGQSRLVMQAADMLLVASGTAVLEGMLCGRLMVAAYRVAPLTMWLLRTFKLLKVKYVTLPNNLANEALVPEILQEAVTPPALAEALHAQLNLDAERKTYVLQRFQQLHAELRKNASQAAATAISERFCPYE</sequence>
<dbReference type="SUPFAM" id="SSF53756">
    <property type="entry name" value="UDP-Glycosyltransferase/glycogen phosphorylase"/>
    <property type="match status" value="1"/>
</dbReference>
<reference evidence="12" key="1">
    <citation type="journal article" date="2023" name="Int. J. Mol. Sci.">
        <title>Metagenomics Revealed a New Genus 'Candidatus Thiocaldithrix dubininis' gen. nov., sp. nov. and a New Species 'Candidatus Thiothrix putei' sp. nov. in the Family Thiotrichaceae, Some Members of Which Have Traits of Both Na+- and H+-Motive Energetics.</title>
        <authorList>
            <person name="Ravin N.V."/>
            <person name="Muntyan M.S."/>
            <person name="Smolyakov D.D."/>
            <person name="Rudenko T.S."/>
            <person name="Beletsky A.V."/>
            <person name="Mardanov A.V."/>
            <person name="Grabovich M.Y."/>
        </authorList>
    </citation>
    <scope>NUCLEOTIDE SEQUENCE</scope>
    <source>
        <strain evidence="12">GKL-01</strain>
    </source>
</reference>
<evidence type="ECO:0000256" key="9">
    <source>
        <dbReference type="ARBA" id="ARBA00023098"/>
    </source>
</evidence>
<evidence type="ECO:0000313" key="12">
    <source>
        <dbReference type="EMBL" id="WGZ92088.1"/>
    </source>
</evidence>
<keyword evidence="7 11" id="KW-0328">Glycosyltransferase</keyword>
<dbReference type="PANTHER" id="PTHR30372">
    <property type="entry name" value="LIPID-A-DISACCHARIDE SYNTHASE"/>
    <property type="match status" value="1"/>
</dbReference>
<evidence type="ECO:0000256" key="1">
    <source>
        <dbReference type="ARBA" id="ARBA00002056"/>
    </source>
</evidence>
<evidence type="ECO:0000256" key="2">
    <source>
        <dbReference type="ARBA" id="ARBA00007868"/>
    </source>
</evidence>
<evidence type="ECO:0000256" key="7">
    <source>
        <dbReference type="ARBA" id="ARBA00022676"/>
    </source>
</evidence>
<dbReference type="Proteomes" id="UP001300672">
    <property type="component" value="Chromosome"/>
</dbReference>
<name>A0AA95KLS9_9GAMM</name>
<dbReference type="KEGG" id="tdu:QJT80_06300"/>
<dbReference type="InterPro" id="IPR003835">
    <property type="entry name" value="Glyco_trans_19"/>
</dbReference>
<evidence type="ECO:0000256" key="11">
    <source>
        <dbReference type="HAMAP-Rule" id="MF_00392"/>
    </source>
</evidence>
<keyword evidence="9 11" id="KW-0443">Lipid metabolism</keyword>
<evidence type="ECO:0000256" key="5">
    <source>
        <dbReference type="ARBA" id="ARBA00022516"/>
    </source>
</evidence>
<comment type="catalytic activity">
    <reaction evidence="10 11">
        <text>a lipid X + a UDP-2-N,3-O-bis[(3R)-3-hydroxyacyl]-alpha-D-glucosamine = a lipid A disaccharide + UDP + H(+)</text>
        <dbReference type="Rhea" id="RHEA:67828"/>
        <dbReference type="ChEBI" id="CHEBI:15378"/>
        <dbReference type="ChEBI" id="CHEBI:58223"/>
        <dbReference type="ChEBI" id="CHEBI:137748"/>
        <dbReference type="ChEBI" id="CHEBI:176338"/>
        <dbReference type="ChEBI" id="CHEBI:176343"/>
        <dbReference type="EC" id="2.4.1.182"/>
    </reaction>
</comment>
<dbReference type="HAMAP" id="MF_00392">
    <property type="entry name" value="LpxB"/>
    <property type="match status" value="1"/>
</dbReference>
<protein>
    <recommendedName>
        <fullName evidence="4 11">Lipid-A-disaccharide synthase</fullName>
        <ecNumber evidence="3 11">2.4.1.182</ecNumber>
    </recommendedName>
</protein>
<dbReference type="GO" id="GO:0005543">
    <property type="term" value="F:phospholipid binding"/>
    <property type="evidence" value="ECO:0007669"/>
    <property type="project" value="TreeGrafter"/>
</dbReference>
<evidence type="ECO:0000256" key="3">
    <source>
        <dbReference type="ARBA" id="ARBA00012687"/>
    </source>
</evidence>
<evidence type="ECO:0000256" key="6">
    <source>
        <dbReference type="ARBA" id="ARBA00022556"/>
    </source>
</evidence>
<evidence type="ECO:0000256" key="8">
    <source>
        <dbReference type="ARBA" id="ARBA00022679"/>
    </source>
</evidence>
<comment type="pathway">
    <text evidence="11">Bacterial outer membrane biogenesis; LPS lipid A biosynthesis.</text>
</comment>
<reference evidence="12" key="2">
    <citation type="submission" date="2023-04" db="EMBL/GenBank/DDBJ databases">
        <authorList>
            <person name="Beletskiy A.V."/>
            <person name="Mardanov A.V."/>
            <person name="Ravin N.V."/>
        </authorList>
    </citation>
    <scope>NUCLEOTIDE SEQUENCE</scope>
    <source>
        <strain evidence="12">GKL-01</strain>
    </source>
</reference>
<comment type="function">
    <text evidence="1 11">Condensation of UDP-2,3-diacylglucosamine and 2,3-diacylglucosamine-1-phosphate to form lipid A disaccharide, a precursor of lipid A, a phosphorylated glycolipid that anchors the lipopolysaccharide to the outer membrane of the cell.</text>
</comment>
<dbReference type="EMBL" id="CP124755">
    <property type="protein sequence ID" value="WGZ92088.1"/>
    <property type="molecule type" value="Genomic_DNA"/>
</dbReference>
<keyword evidence="6 11" id="KW-0441">Lipid A biosynthesis</keyword>
<proteinExistence type="inferred from homology"/>
<keyword evidence="5 11" id="KW-0444">Lipid biosynthesis</keyword>
<evidence type="ECO:0000256" key="10">
    <source>
        <dbReference type="ARBA" id="ARBA00048975"/>
    </source>
</evidence>
<dbReference type="AlphaFoldDB" id="A0AA95KLS9"/>